<protein>
    <submittedName>
        <fullName evidence="1">Uncharacterized protein</fullName>
    </submittedName>
</protein>
<evidence type="ECO:0000313" key="2">
    <source>
        <dbReference type="Proteomes" id="UP000596661"/>
    </source>
</evidence>
<accession>A0A803P1P8</accession>
<dbReference type="EnsemblPlants" id="evm.model.02.584">
    <property type="protein sequence ID" value="cds.evm.model.02.584"/>
    <property type="gene ID" value="evm.TU.02.584"/>
</dbReference>
<sequence>MPLASIPLFTFFGTSNRSSLSFKSYLLHKTSSPFWSDTISFAVDGCCKAPTHILLSTVRSKSAMEGAGSLEATSDSFARKRQKLVKEREANRALKRRRLKATESTREALCSSAVRKIEISEGVHTPNPTVTIKVEALEKSLEYKVGLEAAPFAAKLLDHVARSASKLPMKAWASSSSTYIVSLAHSTKRLAAVNRYLEEENSTKHCFITEHEGCSAIFTVVADI</sequence>
<organism evidence="1 2">
    <name type="scientific">Cannabis sativa</name>
    <name type="common">Hemp</name>
    <name type="synonym">Marijuana</name>
    <dbReference type="NCBI Taxonomy" id="3483"/>
    <lineage>
        <taxon>Eukaryota</taxon>
        <taxon>Viridiplantae</taxon>
        <taxon>Streptophyta</taxon>
        <taxon>Embryophyta</taxon>
        <taxon>Tracheophyta</taxon>
        <taxon>Spermatophyta</taxon>
        <taxon>Magnoliopsida</taxon>
        <taxon>eudicotyledons</taxon>
        <taxon>Gunneridae</taxon>
        <taxon>Pentapetalae</taxon>
        <taxon>rosids</taxon>
        <taxon>fabids</taxon>
        <taxon>Rosales</taxon>
        <taxon>Cannabaceae</taxon>
        <taxon>Cannabis</taxon>
    </lineage>
</organism>
<dbReference type="EMBL" id="UZAU01000122">
    <property type="status" value="NOT_ANNOTATED_CDS"/>
    <property type="molecule type" value="Genomic_DNA"/>
</dbReference>
<name>A0A803P1P8_CANSA</name>
<keyword evidence="2" id="KW-1185">Reference proteome</keyword>
<dbReference type="Gramene" id="evm.model.02.584">
    <property type="protein sequence ID" value="cds.evm.model.02.584"/>
    <property type="gene ID" value="evm.TU.02.584"/>
</dbReference>
<reference evidence="1" key="1">
    <citation type="submission" date="2018-11" db="EMBL/GenBank/DDBJ databases">
        <authorList>
            <person name="Grassa J C."/>
        </authorList>
    </citation>
    <scope>NUCLEOTIDE SEQUENCE [LARGE SCALE GENOMIC DNA]</scope>
</reference>
<proteinExistence type="predicted"/>
<dbReference type="AlphaFoldDB" id="A0A803P1P8"/>
<dbReference type="Proteomes" id="UP000596661">
    <property type="component" value="Chromosome 2"/>
</dbReference>
<reference evidence="1" key="2">
    <citation type="submission" date="2021-03" db="UniProtKB">
        <authorList>
            <consortium name="EnsemblPlants"/>
        </authorList>
    </citation>
    <scope>IDENTIFICATION</scope>
</reference>
<evidence type="ECO:0000313" key="1">
    <source>
        <dbReference type="EnsemblPlants" id="cds.evm.model.02.584"/>
    </source>
</evidence>